<comment type="function">
    <text evidence="7">A core subunit of photosystem II (PSII), probably helps stabilize the reaction center.</text>
</comment>
<evidence type="ECO:0000256" key="4">
    <source>
        <dbReference type="ARBA" id="ARBA00022989"/>
    </source>
</evidence>
<dbReference type="Pfam" id="PF05969">
    <property type="entry name" value="PSII_Ycf12"/>
    <property type="match status" value="1"/>
</dbReference>
<evidence type="ECO:0000256" key="2">
    <source>
        <dbReference type="ARBA" id="ARBA00022531"/>
    </source>
</evidence>
<dbReference type="HAMAP" id="MF_01329">
    <property type="entry name" value="PSII_Psb30_Ycf12"/>
    <property type="match status" value="1"/>
</dbReference>
<evidence type="ECO:0000313" key="9">
    <source>
        <dbReference type="Proteomes" id="UP000267249"/>
    </source>
</evidence>
<evidence type="ECO:0000256" key="6">
    <source>
        <dbReference type="ARBA" id="ARBA00023276"/>
    </source>
</evidence>
<dbReference type="RefSeq" id="WP_208674526.1">
    <property type="nucleotide sequence ID" value="NZ_CP030139.2"/>
</dbReference>
<evidence type="ECO:0000256" key="1">
    <source>
        <dbReference type="ARBA" id="ARBA00004167"/>
    </source>
</evidence>
<evidence type="ECO:0000256" key="3">
    <source>
        <dbReference type="ARBA" id="ARBA00022692"/>
    </source>
</evidence>
<sequence length="39" mass="4179">MGFLSSINFEVIFQLTTLALLVIAGPAVIVLLYLRGGDL</sequence>
<keyword evidence="6 7" id="KW-0604">Photosystem II</keyword>
<dbReference type="InterPro" id="IPR010284">
    <property type="entry name" value="PSII_Ycf12_core-subunit"/>
</dbReference>
<comment type="subunit">
    <text evidence="7">PSII is composed of 1 copy each of membrane proteins PsbA, PsbB, PsbC, PsbD, PsbE, PsbF, PsbH, PsbI, PsbJ, PsbK, PsbL, PsbM, PsbT, PsbX, PsbY, PsbZ, Psb30/Ycf12, peripheral proteins PsbO, CyanoQ (PsbQ), PsbU, PsbV and a large number of cofactors. It forms dimeric complexes.</text>
</comment>
<keyword evidence="5 7" id="KW-0472">Membrane</keyword>
<dbReference type="GO" id="GO:0031676">
    <property type="term" value="C:plasma membrane-derived thylakoid membrane"/>
    <property type="evidence" value="ECO:0007669"/>
    <property type="project" value="UniProtKB-SubCell"/>
</dbReference>
<keyword evidence="4 7" id="KW-1133">Transmembrane helix</keyword>
<gene>
    <name evidence="7" type="primary">psb30</name>
    <name evidence="7" type="synonym">ycf12</name>
    <name evidence="8" type="ORF">DOP62_13380</name>
</gene>
<keyword evidence="3 7" id="KW-0812">Transmembrane</keyword>
<name>A0AAN1UVD0_SYNEL</name>
<dbReference type="EMBL" id="CP030139">
    <property type="protein sequence ID" value="AZB73567.1"/>
    <property type="molecule type" value="Genomic_DNA"/>
</dbReference>
<evidence type="ECO:0000256" key="7">
    <source>
        <dbReference type="HAMAP-Rule" id="MF_01329"/>
    </source>
</evidence>
<comment type="subcellular location">
    <subcellularLocation>
        <location evidence="7">Cellular thylakoid membrane</location>
        <topology evidence="7">Single-pass membrane protein</topology>
    </subcellularLocation>
    <subcellularLocation>
        <location evidence="1">Membrane</location>
        <topology evidence="1">Single-pass membrane protein</topology>
    </subcellularLocation>
</comment>
<proteinExistence type="inferred from homology"/>
<dbReference type="AlphaFoldDB" id="A0AAN1UVD0"/>
<dbReference type="NCBIfam" id="NF010239">
    <property type="entry name" value="PRK13686.1"/>
    <property type="match status" value="1"/>
</dbReference>
<feature type="transmembrane region" description="Helical" evidence="7">
    <location>
        <begin position="12"/>
        <end position="34"/>
    </location>
</feature>
<evidence type="ECO:0000256" key="5">
    <source>
        <dbReference type="ARBA" id="ARBA00023136"/>
    </source>
</evidence>
<dbReference type="GO" id="GO:0015979">
    <property type="term" value="P:photosynthesis"/>
    <property type="evidence" value="ECO:0007669"/>
    <property type="project" value="UniProtKB-KW"/>
</dbReference>
<organism evidence="8 9">
    <name type="scientific">Synechococcus elongatus PCC 11801</name>
    <dbReference type="NCBI Taxonomy" id="2219813"/>
    <lineage>
        <taxon>Bacteria</taxon>
        <taxon>Bacillati</taxon>
        <taxon>Cyanobacteriota</taxon>
        <taxon>Cyanophyceae</taxon>
        <taxon>Synechococcales</taxon>
        <taxon>Synechococcaceae</taxon>
        <taxon>Synechococcus</taxon>
    </lineage>
</organism>
<keyword evidence="2 7" id="KW-0602">Photosynthesis</keyword>
<keyword evidence="7" id="KW-0793">Thylakoid</keyword>
<reference evidence="8 9" key="1">
    <citation type="journal article" date="2018" name="Sci. Rep.">
        <title>Genome Features and Biochemical Characteristics of a Robust, Fast Growing and Naturally Transformable Cyanobacterium Synechococcus elongatus PCC 11801 Isolated from India.</title>
        <authorList>
            <person name="Jaiswal D."/>
            <person name="Sengupta A."/>
            <person name="Sohoni S."/>
            <person name="Sengupta S."/>
            <person name="Phadnavis A.G."/>
            <person name="Pakrasi H.B."/>
            <person name="Wangikar P.P."/>
        </authorList>
    </citation>
    <scope>NUCLEOTIDE SEQUENCE [LARGE SCALE GENOMIC DNA]</scope>
    <source>
        <strain evidence="8 9">PCC 11801</strain>
    </source>
</reference>
<dbReference type="GO" id="GO:0009523">
    <property type="term" value="C:photosystem II"/>
    <property type="evidence" value="ECO:0007669"/>
    <property type="project" value="UniProtKB-KW"/>
</dbReference>
<comment type="similarity">
    <text evidence="7">Belongs to the Psb30/Ycf12 family.</text>
</comment>
<protein>
    <recommendedName>
        <fullName evidence="7">Photosystem II reaction center protein Psb30</fullName>
    </recommendedName>
    <alternativeName>
        <fullName evidence="7">Photosystem II reaction center protein Ycf12</fullName>
    </alternativeName>
</protein>
<dbReference type="Proteomes" id="UP000267249">
    <property type="component" value="Chromosome"/>
</dbReference>
<evidence type="ECO:0000313" key="8">
    <source>
        <dbReference type="EMBL" id="AZB73567.1"/>
    </source>
</evidence>
<accession>A0AAN1UVD0</accession>